<sequence>MLWYSSCMLHHYAIKNVHVVDSTKDMDLYWNALLDSSQAIELLTSKSESSIESDPIVQAREYNLPDVSKPSLYVQYATTMDLETTTTNNIIMPGIDALLEHPIIIASRQTSYLPRYLHTVHSASMRIRASQTMKWTTH</sequence>
<dbReference type="Proteomes" id="UP000076154">
    <property type="component" value="Unassembled WGS sequence"/>
</dbReference>
<evidence type="ECO:0000313" key="2">
    <source>
        <dbReference type="Proteomes" id="UP000076154"/>
    </source>
</evidence>
<dbReference type="AlphaFoldDB" id="A0A369K6F9"/>
<reference evidence="1" key="1">
    <citation type="submission" date="2018-04" db="EMBL/GenBank/DDBJ databases">
        <title>Whole genome sequencing of Hypsizygus marmoreus.</title>
        <authorList>
            <person name="Choi I.-G."/>
            <person name="Min B."/>
            <person name="Kim J.-G."/>
            <person name="Kim S."/>
            <person name="Oh Y.-L."/>
            <person name="Kong W.-S."/>
            <person name="Park H."/>
            <person name="Jeong J."/>
            <person name="Song E.-S."/>
        </authorList>
    </citation>
    <scope>NUCLEOTIDE SEQUENCE [LARGE SCALE GENOMIC DNA]</scope>
    <source>
        <strain evidence="1">51987-8</strain>
    </source>
</reference>
<evidence type="ECO:0000313" key="1">
    <source>
        <dbReference type="EMBL" id="RDB27423.1"/>
    </source>
</evidence>
<protein>
    <submittedName>
        <fullName evidence="1">Uncharacterized protein</fullName>
    </submittedName>
</protein>
<dbReference type="InParanoid" id="A0A369K6F9"/>
<organism evidence="1 2">
    <name type="scientific">Hypsizygus marmoreus</name>
    <name type="common">White beech mushroom</name>
    <name type="synonym">Agaricus marmoreus</name>
    <dbReference type="NCBI Taxonomy" id="39966"/>
    <lineage>
        <taxon>Eukaryota</taxon>
        <taxon>Fungi</taxon>
        <taxon>Dikarya</taxon>
        <taxon>Basidiomycota</taxon>
        <taxon>Agaricomycotina</taxon>
        <taxon>Agaricomycetes</taxon>
        <taxon>Agaricomycetidae</taxon>
        <taxon>Agaricales</taxon>
        <taxon>Tricholomatineae</taxon>
        <taxon>Lyophyllaceae</taxon>
        <taxon>Hypsizygus</taxon>
    </lineage>
</organism>
<comment type="caution">
    <text evidence="1">The sequence shown here is derived from an EMBL/GenBank/DDBJ whole genome shotgun (WGS) entry which is preliminary data.</text>
</comment>
<accession>A0A369K6F9</accession>
<proteinExistence type="predicted"/>
<keyword evidence="2" id="KW-1185">Reference proteome</keyword>
<name>A0A369K6F9_HYPMA</name>
<dbReference type="EMBL" id="LUEZ02000017">
    <property type="protein sequence ID" value="RDB27423.1"/>
    <property type="molecule type" value="Genomic_DNA"/>
</dbReference>
<gene>
    <name evidence="1" type="ORF">Hypma_004309</name>
</gene>